<dbReference type="WBParaSite" id="MCU_012779-RA">
    <property type="protein sequence ID" value="MCU_012779-RA"/>
    <property type="gene ID" value="MCU_012779"/>
</dbReference>
<dbReference type="GO" id="GO:0017059">
    <property type="term" value="C:serine palmitoyltransferase complex"/>
    <property type="evidence" value="ECO:0007669"/>
    <property type="project" value="TreeGrafter"/>
</dbReference>
<comment type="similarity">
    <text evidence="2">Belongs to the class-II pyridoxal-phosphate-dependent aminotransferase family.</text>
</comment>
<dbReference type="Pfam" id="PF00155">
    <property type="entry name" value="Aminotran_1_2"/>
    <property type="match status" value="1"/>
</dbReference>
<dbReference type="Proteomes" id="UP000267029">
    <property type="component" value="Unassembled WGS sequence"/>
</dbReference>
<comment type="cofactor">
    <cofactor evidence="1">
        <name>pyridoxal 5'-phosphate</name>
        <dbReference type="ChEBI" id="CHEBI:597326"/>
    </cofactor>
</comment>
<name>A0A0R3UR79_MESCO</name>
<proteinExistence type="inferred from homology"/>
<dbReference type="AlphaFoldDB" id="A0A0R3UR79"/>
<evidence type="ECO:0000313" key="6">
    <source>
        <dbReference type="EMBL" id="VDD84382.1"/>
    </source>
</evidence>
<evidence type="ECO:0000313" key="8">
    <source>
        <dbReference type="WBParaSite" id="MCU_012779-RA"/>
    </source>
</evidence>
<dbReference type="GO" id="GO:0016020">
    <property type="term" value="C:membrane"/>
    <property type="evidence" value="ECO:0007669"/>
    <property type="project" value="GOC"/>
</dbReference>
<keyword evidence="4" id="KW-0012">Acyltransferase</keyword>
<dbReference type="PANTHER" id="PTHR13693:SF3">
    <property type="entry name" value="LD36009P"/>
    <property type="match status" value="1"/>
</dbReference>
<evidence type="ECO:0000259" key="5">
    <source>
        <dbReference type="Pfam" id="PF00155"/>
    </source>
</evidence>
<evidence type="ECO:0000313" key="7">
    <source>
        <dbReference type="Proteomes" id="UP000267029"/>
    </source>
</evidence>
<dbReference type="InterPro" id="IPR015421">
    <property type="entry name" value="PyrdxlP-dep_Trfase_major"/>
</dbReference>
<reference evidence="6 7" key="1">
    <citation type="submission" date="2018-10" db="EMBL/GenBank/DDBJ databases">
        <authorList>
            <consortium name="Pathogen Informatics"/>
        </authorList>
    </citation>
    <scope>NUCLEOTIDE SEQUENCE [LARGE SCALE GENOMIC DNA]</scope>
</reference>
<evidence type="ECO:0000256" key="4">
    <source>
        <dbReference type="ARBA" id="ARBA00023315"/>
    </source>
</evidence>
<keyword evidence="3" id="KW-0808">Transferase</keyword>
<dbReference type="GO" id="GO:0004758">
    <property type="term" value="F:serine C-palmitoyltransferase activity"/>
    <property type="evidence" value="ECO:0007669"/>
    <property type="project" value="TreeGrafter"/>
</dbReference>
<sequence>MHESGLFLSAPPSASQFATRFTDLTYNRVKMTQPSHSWYENSCVISDELNHTSLILGCRLSGATVLRFKHNDMQDLERILADAVVYGRPRSRRPFSRIFIVIEGIYRYLNGYLSW</sequence>
<evidence type="ECO:0000256" key="2">
    <source>
        <dbReference type="ARBA" id="ARBA00008392"/>
    </source>
</evidence>
<dbReference type="GO" id="GO:0046513">
    <property type="term" value="P:ceramide biosynthetic process"/>
    <property type="evidence" value="ECO:0007669"/>
    <property type="project" value="TreeGrafter"/>
</dbReference>
<dbReference type="GO" id="GO:0046512">
    <property type="term" value="P:sphingosine biosynthetic process"/>
    <property type="evidence" value="ECO:0007669"/>
    <property type="project" value="TreeGrafter"/>
</dbReference>
<dbReference type="SUPFAM" id="SSF53383">
    <property type="entry name" value="PLP-dependent transferases"/>
    <property type="match status" value="1"/>
</dbReference>
<reference evidence="8" key="2">
    <citation type="submission" date="2019-11" db="UniProtKB">
        <authorList>
            <consortium name="WormBaseParasite"/>
        </authorList>
    </citation>
    <scope>IDENTIFICATION</scope>
</reference>
<keyword evidence="7" id="KW-1185">Reference proteome</keyword>
<dbReference type="Gene3D" id="3.40.640.10">
    <property type="entry name" value="Type I PLP-dependent aspartate aminotransferase-like (Major domain)"/>
    <property type="match status" value="1"/>
</dbReference>
<dbReference type="InterPro" id="IPR004839">
    <property type="entry name" value="Aminotransferase_I/II_large"/>
</dbReference>
<dbReference type="STRING" id="53468.A0A0R3UR79"/>
<feature type="domain" description="Aminotransferase class I/classII large" evidence="5">
    <location>
        <begin position="43"/>
        <end position="83"/>
    </location>
</feature>
<gene>
    <name evidence="6" type="ORF">MCOS_LOCUS10385</name>
</gene>
<dbReference type="InterPro" id="IPR050087">
    <property type="entry name" value="AON_synthase_class-II"/>
</dbReference>
<dbReference type="EMBL" id="UXSR01006250">
    <property type="protein sequence ID" value="VDD84382.1"/>
    <property type="molecule type" value="Genomic_DNA"/>
</dbReference>
<accession>A0A0R3UR79</accession>
<dbReference type="InterPro" id="IPR015424">
    <property type="entry name" value="PyrdxlP-dep_Trfase"/>
</dbReference>
<evidence type="ECO:0000256" key="1">
    <source>
        <dbReference type="ARBA" id="ARBA00001933"/>
    </source>
</evidence>
<dbReference type="PANTHER" id="PTHR13693">
    <property type="entry name" value="CLASS II AMINOTRANSFERASE/8-AMINO-7-OXONONANOATE SYNTHASE"/>
    <property type="match status" value="1"/>
</dbReference>
<organism evidence="6 7">
    <name type="scientific">Mesocestoides corti</name>
    <name type="common">Flatworm</name>
    <dbReference type="NCBI Taxonomy" id="53468"/>
    <lineage>
        <taxon>Eukaryota</taxon>
        <taxon>Metazoa</taxon>
        <taxon>Spiralia</taxon>
        <taxon>Lophotrochozoa</taxon>
        <taxon>Platyhelminthes</taxon>
        <taxon>Cestoda</taxon>
        <taxon>Eucestoda</taxon>
        <taxon>Cyclophyllidea</taxon>
        <taxon>Mesocestoididae</taxon>
        <taxon>Mesocestoides</taxon>
    </lineage>
</organism>
<dbReference type="OrthoDB" id="10263824at2759"/>
<dbReference type="GO" id="GO:0030170">
    <property type="term" value="F:pyridoxal phosphate binding"/>
    <property type="evidence" value="ECO:0007669"/>
    <property type="project" value="InterPro"/>
</dbReference>
<evidence type="ECO:0000256" key="3">
    <source>
        <dbReference type="ARBA" id="ARBA00022679"/>
    </source>
</evidence>
<protein>
    <submittedName>
        <fullName evidence="8">Aminotran_1_2 domain-containing protein</fullName>
    </submittedName>
</protein>